<comment type="similarity">
    <text evidence="6">Belongs to the class-I aminoacyl-tRNA synthetase family.</text>
</comment>
<evidence type="ECO:0000256" key="6">
    <source>
        <dbReference type="RuleBase" id="RU363039"/>
    </source>
</evidence>
<keyword evidence="3 6" id="KW-0067">ATP-binding</keyword>
<evidence type="ECO:0000256" key="4">
    <source>
        <dbReference type="ARBA" id="ARBA00022917"/>
    </source>
</evidence>
<evidence type="ECO:0000256" key="3">
    <source>
        <dbReference type="ARBA" id="ARBA00022840"/>
    </source>
</evidence>
<comment type="caution">
    <text evidence="8">The sequence shown here is derived from an EMBL/GenBank/DDBJ whole genome shotgun (WGS) entry which is preliminary data.</text>
</comment>
<dbReference type="SUPFAM" id="SSF52374">
    <property type="entry name" value="Nucleotidylyl transferase"/>
    <property type="match status" value="1"/>
</dbReference>
<keyword evidence="9" id="KW-1185">Reference proteome</keyword>
<dbReference type="Pfam" id="PF09334">
    <property type="entry name" value="tRNA-synt_1g"/>
    <property type="match status" value="1"/>
</dbReference>
<dbReference type="PANTHER" id="PTHR45765">
    <property type="entry name" value="METHIONINE--TRNA LIGASE"/>
    <property type="match status" value="1"/>
</dbReference>
<evidence type="ECO:0000256" key="2">
    <source>
        <dbReference type="ARBA" id="ARBA00022741"/>
    </source>
</evidence>
<sequence length="200" mass="22363">LAGPFLAADVFTRYTRATGVEAMFGTGMHFTQNYVVTTARRLGVQPEDLREQAADQVQRTFNALGIRNDSFGCVDDRFVKMVVTFYDRLLSQGLIRLKSVEYPYSPATGQFLTDAYVRGTCPFCLAEASAGMCETCSHYIPAGELLDFKSTLDPNDPVELRSVDVLVFPVEEYRSRLVEYFAERRQKKEIAGLAGVSRSL</sequence>
<keyword evidence="2 6" id="KW-0547">Nucleotide-binding</keyword>
<evidence type="ECO:0000313" key="8">
    <source>
        <dbReference type="EMBL" id="MFD1051455.1"/>
    </source>
</evidence>
<dbReference type="Proteomes" id="UP001597045">
    <property type="component" value="Unassembled WGS sequence"/>
</dbReference>
<accession>A0ABW3MPP4</accession>
<keyword evidence="4 6" id="KW-0648">Protein biosynthesis</keyword>
<evidence type="ECO:0000313" key="9">
    <source>
        <dbReference type="Proteomes" id="UP001597045"/>
    </source>
</evidence>
<evidence type="ECO:0000256" key="1">
    <source>
        <dbReference type="ARBA" id="ARBA00022598"/>
    </source>
</evidence>
<evidence type="ECO:0000259" key="7">
    <source>
        <dbReference type="Pfam" id="PF09334"/>
    </source>
</evidence>
<keyword evidence="5 6" id="KW-0030">Aminoacyl-tRNA synthetase</keyword>
<name>A0ABW3MPP4_9PSEU</name>
<evidence type="ECO:0000256" key="5">
    <source>
        <dbReference type="ARBA" id="ARBA00023146"/>
    </source>
</evidence>
<gene>
    <name evidence="8" type="ORF">ACFQ1S_40885</name>
</gene>
<dbReference type="PANTHER" id="PTHR45765:SF1">
    <property type="entry name" value="METHIONINE--TRNA LIGASE, CYTOPLASMIC"/>
    <property type="match status" value="1"/>
</dbReference>
<feature type="domain" description="Methionyl/Leucyl tRNA synthetase" evidence="7">
    <location>
        <begin position="6"/>
        <end position="187"/>
    </location>
</feature>
<proteinExistence type="inferred from homology"/>
<dbReference type="GO" id="GO:0016874">
    <property type="term" value="F:ligase activity"/>
    <property type="evidence" value="ECO:0007669"/>
    <property type="project" value="UniProtKB-KW"/>
</dbReference>
<dbReference type="InterPro" id="IPR015413">
    <property type="entry name" value="Methionyl/Leucyl_tRNA_Synth"/>
</dbReference>
<feature type="non-terminal residue" evidence="8">
    <location>
        <position position="1"/>
    </location>
</feature>
<reference evidence="9" key="1">
    <citation type="journal article" date="2019" name="Int. J. Syst. Evol. Microbiol.">
        <title>The Global Catalogue of Microorganisms (GCM) 10K type strain sequencing project: providing services to taxonomists for standard genome sequencing and annotation.</title>
        <authorList>
            <consortium name="The Broad Institute Genomics Platform"/>
            <consortium name="The Broad Institute Genome Sequencing Center for Infectious Disease"/>
            <person name="Wu L."/>
            <person name="Ma J."/>
        </authorList>
    </citation>
    <scope>NUCLEOTIDE SEQUENCE [LARGE SCALE GENOMIC DNA]</scope>
    <source>
        <strain evidence="9">JCM 31486</strain>
    </source>
</reference>
<keyword evidence="1 6" id="KW-0436">Ligase</keyword>
<organism evidence="8 9">
    <name type="scientific">Kibdelosporangium lantanae</name>
    <dbReference type="NCBI Taxonomy" id="1497396"/>
    <lineage>
        <taxon>Bacteria</taxon>
        <taxon>Bacillati</taxon>
        <taxon>Actinomycetota</taxon>
        <taxon>Actinomycetes</taxon>
        <taxon>Pseudonocardiales</taxon>
        <taxon>Pseudonocardiaceae</taxon>
        <taxon>Kibdelosporangium</taxon>
    </lineage>
</organism>
<protein>
    <submittedName>
        <fullName evidence="8">Class I tRNA ligase family protein</fullName>
    </submittedName>
</protein>
<dbReference type="EMBL" id="JBHTIS010003612">
    <property type="protein sequence ID" value="MFD1051455.1"/>
    <property type="molecule type" value="Genomic_DNA"/>
</dbReference>
<dbReference type="Gene3D" id="2.170.220.10">
    <property type="match status" value="1"/>
</dbReference>
<dbReference type="InterPro" id="IPR023458">
    <property type="entry name" value="Met-tRNA_ligase_1"/>
</dbReference>